<evidence type="ECO:0000259" key="2">
    <source>
        <dbReference type="PROSITE" id="PS50053"/>
    </source>
</evidence>
<evidence type="ECO:0000313" key="4">
    <source>
        <dbReference type="Proteomes" id="UP000735302"/>
    </source>
</evidence>
<dbReference type="AlphaFoldDB" id="A0AAV4B4S6"/>
<gene>
    <name evidence="3" type="ORF">PoB_004019400</name>
</gene>
<evidence type="ECO:0000256" key="1">
    <source>
        <dbReference type="SAM" id="MobiDB-lite"/>
    </source>
</evidence>
<feature type="region of interest" description="Disordered" evidence="1">
    <location>
        <begin position="389"/>
        <end position="417"/>
    </location>
</feature>
<feature type="domain" description="Ubiquitin-like" evidence="2">
    <location>
        <begin position="138"/>
        <end position="185"/>
    </location>
</feature>
<name>A0AAV4B4S6_9GAST</name>
<keyword evidence="4" id="KW-1185">Reference proteome</keyword>
<dbReference type="PANTHER" id="PTHR46885:SF1">
    <property type="entry name" value="PROTEIN ANKUB1"/>
    <property type="match status" value="1"/>
</dbReference>
<dbReference type="EMBL" id="BLXT01004499">
    <property type="protein sequence ID" value="GFO13689.1"/>
    <property type="molecule type" value="Genomic_DNA"/>
</dbReference>
<dbReference type="InterPro" id="IPR029071">
    <property type="entry name" value="Ubiquitin-like_domsf"/>
</dbReference>
<feature type="region of interest" description="Disordered" evidence="1">
    <location>
        <begin position="466"/>
        <end position="510"/>
    </location>
</feature>
<dbReference type="InterPro" id="IPR000626">
    <property type="entry name" value="Ubiquitin-like_dom"/>
</dbReference>
<dbReference type="SUPFAM" id="SSF54236">
    <property type="entry name" value="Ubiquitin-like"/>
    <property type="match status" value="1"/>
</dbReference>
<feature type="compositionally biased region" description="Basic and acidic residues" evidence="1">
    <location>
        <begin position="550"/>
        <end position="566"/>
    </location>
</feature>
<dbReference type="Gene3D" id="3.10.20.90">
    <property type="entry name" value="Phosphatidylinositol 3-kinase Catalytic Subunit, Chain A, domain 1"/>
    <property type="match status" value="1"/>
</dbReference>
<dbReference type="SUPFAM" id="SSF48403">
    <property type="entry name" value="Ankyrin repeat"/>
    <property type="match status" value="1"/>
</dbReference>
<reference evidence="3 4" key="1">
    <citation type="journal article" date="2021" name="Elife">
        <title>Chloroplast acquisition without the gene transfer in kleptoplastic sea slugs, Plakobranchus ocellatus.</title>
        <authorList>
            <person name="Maeda T."/>
            <person name="Takahashi S."/>
            <person name="Yoshida T."/>
            <person name="Shimamura S."/>
            <person name="Takaki Y."/>
            <person name="Nagai Y."/>
            <person name="Toyoda A."/>
            <person name="Suzuki Y."/>
            <person name="Arimoto A."/>
            <person name="Ishii H."/>
            <person name="Satoh N."/>
            <person name="Nishiyama T."/>
            <person name="Hasebe M."/>
            <person name="Maruyama T."/>
            <person name="Minagawa J."/>
            <person name="Obokata J."/>
            <person name="Shigenobu S."/>
        </authorList>
    </citation>
    <scope>NUCLEOTIDE SEQUENCE [LARGE SCALE GENOMIC DNA]</scope>
</reference>
<dbReference type="Proteomes" id="UP000735302">
    <property type="component" value="Unassembled WGS sequence"/>
</dbReference>
<evidence type="ECO:0000313" key="3">
    <source>
        <dbReference type="EMBL" id="GFO13689.1"/>
    </source>
</evidence>
<accession>A0AAV4B4S6</accession>
<protein>
    <submittedName>
        <fullName evidence="3">Protein ankub1-like</fullName>
    </submittedName>
</protein>
<organism evidence="3 4">
    <name type="scientific">Plakobranchus ocellatus</name>
    <dbReference type="NCBI Taxonomy" id="259542"/>
    <lineage>
        <taxon>Eukaryota</taxon>
        <taxon>Metazoa</taxon>
        <taxon>Spiralia</taxon>
        <taxon>Lophotrochozoa</taxon>
        <taxon>Mollusca</taxon>
        <taxon>Gastropoda</taxon>
        <taxon>Heterobranchia</taxon>
        <taxon>Euthyneura</taxon>
        <taxon>Panpulmonata</taxon>
        <taxon>Sacoglossa</taxon>
        <taxon>Placobranchoidea</taxon>
        <taxon>Plakobranchidae</taxon>
        <taxon>Plakobranchus</taxon>
    </lineage>
</organism>
<proteinExistence type="predicted"/>
<feature type="region of interest" description="Disordered" evidence="1">
    <location>
        <begin position="604"/>
        <end position="629"/>
    </location>
</feature>
<dbReference type="InterPro" id="IPR036770">
    <property type="entry name" value="Ankyrin_rpt-contain_sf"/>
</dbReference>
<feature type="compositionally biased region" description="Low complexity" evidence="1">
    <location>
        <begin position="649"/>
        <end position="661"/>
    </location>
</feature>
<feature type="region of interest" description="Disordered" evidence="1">
    <location>
        <begin position="647"/>
        <end position="694"/>
    </location>
</feature>
<feature type="region of interest" description="Disordered" evidence="1">
    <location>
        <begin position="549"/>
        <end position="569"/>
    </location>
</feature>
<dbReference type="PROSITE" id="PS50053">
    <property type="entry name" value="UBIQUITIN_2"/>
    <property type="match status" value="1"/>
</dbReference>
<comment type="caution">
    <text evidence="3">The sequence shown here is derived from an EMBL/GenBank/DDBJ whole genome shotgun (WGS) entry which is preliminary data.</text>
</comment>
<dbReference type="InterPro" id="IPR042788">
    <property type="entry name" value="ANKUB1"/>
</dbReference>
<sequence length="794" mass="87878">MLVFGSFEGQRMTLEVPTGMTVHSLKEMIQDKLGISVDLYRQDKKVLVISYAGSDMGDDWVFSDLGIGTLLGSDNVTDSEIFGDITIILADSIPATGGLPDGRGGLREEVKPVLYIRCSHSQETISVYDDITIAHLHLDKIRSMASMKSGLPVGIFRLTTEDGREMFDQHRLEDYGVDVGHTILLENWDGWNEFLNLAIMGFTPQVVSQIGGEEIVARYQMKVALFIAAHFGHVDLARAMLRQGVKCDDPTGYHPARMWCKEDGHIDALKCPVHEATIRGQLGVLRLFVNVDITCLKARDGYDLEPLNIALRNKVKNCASFLLTKQWSKININKTFALHLATYTRLKKWCERAKERALLKYGQAKSTLRRRNFKTGPLVSHGILVDGFSQSPMTGKPKAVLQKEEKENREKEKRRPKFTVSVSEILGSTEEPETYFRSVAQSQNLGALGQGQGKVPIRWGKIQQLTRKSSQFDMAVDGKRTTGTSKSPHEDSTPEPGRPSLVSEVQEHADDSVPKLPPIMQRLRIRLMSQSQPSITSELPAKGLAAAAAGREKGDCTSRSKTDKDGLSGAKGTMVNRLIKSKNAYFVSTTPNKSQSAGLFLPMAGTANFQNPPPSERSDKPSLSVQSDHSVADGVLNTQRAGAWKTLTARSATSASSSNEDAAGEEEDKKNTARLVAGRKKRKPRVSSALLLSKAKSSEGSIPLPLISNEQDRRPFFYHQGQREDELVDSALELVAKYRGGHTSRERAIQSLTTANTFRDKPWLGQVRVALNLTSNSLKRNVRRLQVRKKKITN</sequence>
<dbReference type="PANTHER" id="PTHR46885">
    <property type="entry name" value="PROTEIN ANKUB1"/>
    <property type="match status" value="1"/>
</dbReference>
<dbReference type="Gene3D" id="1.25.40.20">
    <property type="entry name" value="Ankyrin repeat-containing domain"/>
    <property type="match status" value="1"/>
</dbReference>
<feature type="compositionally biased region" description="Basic and acidic residues" evidence="1">
    <location>
        <begin position="401"/>
        <end position="413"/>
    </location>
</feature>